<sequence length="179" mass="21088">MNENNRPKSPGEILAALSAEGNRIEQLTKEIDEKIYAFYGVQKQFIENGNLITAEQKKVLDDLKNYKLPEISLDASAKKQFEEVKQYEKNIRKKDRTIPYLILIIFLLTATFVYFFNQDLRVKKEVKENLINEIYSKGDTIVPKKDFDLSVKNINIMNEWIKKNPKDSEKFIKFFNEKK</sequence>
<gene>
    <name evidence="2" type="ORF">EGI89_14505</name>
</gene>
<feature type="transmembrane region" description="Helical" evidence="1">
    <location>
        <begin position="98"/>
        <end position="116"/>
    </location>
</feature>
<keyword evidence="1" id="KW-1133">Transmembrane helix</keyword>
<organism evidence="2 3">
    <name type="scientific">Empedobacter falsenii</name>
    <dbReference type="NCBI Taxonomy" id="343874"/>
    <lineage>
        <taxon>Bacteria</taxon>
        <taxon>Pseudomonadati</taxon>
        <taxon>Bacteroidota</taxon>
        <taxon>Flavobacteriia</taxon>
        <taxon>Flavobacteriales</taxon>
        <taxon>Weeksellaceae</taxon>
        <taxon>Empedobacter</taxon>
    </lineage>
</organism>
<keyword evidence="1" id="KW-0472">Membrane</keyword>
<protein>
    <submittedName>
        <fullName evidence="2">Uncharacterized protein</fullName>
    </submittedName>
</protein>
<dbReference type="EMBL" id="RHPO01000051">
    <property type="protein sequence ID" value="RRT87864.1"/>
    <property type="molecule type" value="Genomic_DNA"/>
</dbReference>
<accession>A0A427BG34</accession>
<reference evidence="2 3" key="1">
    <citation type="submission" date="2018-10" db="EMBL/GenBank/DDBJ databases">
        <title>Transmission dynamics of multidrug resistant bacteria on intensive care unit surfaces.</title>
        <authorList>
            <person name="D'Souza A.W."/>
            <person name="Potter R.F."/>
            <person name="Wallace M."/>
            <person name="Shupe A."/>
            <person name="Patel S."/>
            <person name="Sun S."/>
            <person name="Gul D."/>
            <person name="Kwon J.H."/>
            <person name="Andleeb S."/>
            <person name="Burnham C.-A.D."/>
            <person name="Dantas G."/>
        </authorList>
    </citation>
    <scope>NUCLEOTIDE SEQUENCE [LARGE SCALE GENOMIC DNA]</scope>
    <source>
        <strain evidence="2 3">WF_348</strain>
    </source>
</reference>
<dbReference type="AlphaFoldDB" id="A0A427BG34"/>
<keyword evidence="1" id="KW-0812">Transmembrane</keyword>
<evidence type="ECO:0000313" key="2">
    <source>
        <dbReference type="EMBL" id="RRT87864.1"/>
    </source>
</evidence>
<dbReference type="RefSeq" id="WP_125350719.1">
    <property type="nucleotide sequence ID" value="NZ_JACAGH010000017.1"/>
</dbReference>
<name>A0A427BG34_9FLAO</name>
<comment type="caution">
    <text evidence="2">The sequence shown here is derived from an EMBL/GenBank/DDBJ whole genome shotgun (WGS) entry which is preliminary data.</text>
</comment>
<evidence type="ECO:0000256" key="1">
    <source>
        <dbReference type="SAM" id="Phobius"/>
    </source>
</evidence>
<dbReference type="Proteomes" id="UP000267844">
    <property type="component" value="Unassembled WGS sequence"/>
</dbReference>
<evidence type="ECO:0000313" key="3">
    <source>
        <dbReference type="Proteomes" id="UP000267844"/>
    </source>
</evidence>
<proteinExistence type="predicted"/>